<feature type="compositionally biased region" description="Low complexity" evidence="15">
    <location>
        <begin position="295"/>
        <end position="304"/>
    </location>
</feature>
<feature type="compositionally biased region" description="Pro residues" evidence="15">
    <location>
        <begin position="242"/>
        <end position="276"/>
    </location>
</feature>
<dbReference type="AlphaFoldDB" id="A0A8C0PC70"/>
<evidence type="ECO:0000256" key="13">
    <source>
        <dbReference type="ARBA" id="ARBA00041644"/>
    </source>
</evidence>
<comment type="subcellular location">
    <subcellularLocation>
        <location evidence="4">Cytoplasmic vesicle</location>
        <location evidence="4">Phagosome membrane</location>
        <topology evidence="4">Multi-pass membrane protein</topology>
    </subcellularLocation>
    <subcellularLocation>
        <location evidence="2">Late endosome membrane</location>
        <topology evidence="2">Multi-pass membrane protein</topology>
    </subcellularLocation>
    <subcellularLocation>
        <location evidence="3">Lysosome membrane</location>
        <topology evidence="3">Multi-pass membrane protein</topology>
    </subcellularLocation>
</comment>
<dbReference type="GO" id="GO:0030670">
    <property type="term" value="C:phagocytic vesicle membrane"/>
    <property type="evidence" value="ECO:0007669"/>
    <property type="project" value="UniProtKB-SubCell"/>
</dbReference>
<feature type="compositionally biased region" description="Low complexity" evidence="15">
    <location>
        <begin position="49"/>
        <end position="58"/>
    </location>
</feature>
<feature type="region of interest" description="Disordered" evidence="15">
    <location>
        <begin position="333"/>
        <end position="479"/>
    </location>
</feature>
<keyword evidence="7" id="KW-0967">Endosome</keyword>
<dbReference type="PANTHER" id="PTHR21014">
    <property type="entry name" value="PHOSPHATIDYLINOSITOL-4,5-BISPHOSPHATE 4-PHOSPHATASE"/>
    <property type="match status" value="1"/>
</dbReference>
<feature type="compositionally biased region" description="Pro residues" evidence="15">
    <location>
        <begin position="96"/>
        <end position="108"/>
    </location>
</feature>
<evidence type="ECO:0000256" key="9">
    <source>
        <dbReference type="ARBA" id="ARBA00022989"/>
    </source>
</evidence>
<evidence type="ECO:0000313" key="17">
    <source>
        <dbReference type="Ensembl" id="ENSCAFP00030039395.1"/>
    </source>
</evidence>
<keyword evidence="12" id="KW-0458">Lysosome</keyword>
<feature type="compositionally biased region" description="Pro residues" evidence="15">
    <location>
        <begin position="170"/>
        <end position="180"/>
    </location>
</feature>
<accession>A0A8C0PC70</accession>
<dbReference type="Ensembl" id="ENSCAFT00030045129.1">
    <property type="protein sequence ID" value="ENSCAFP00030039395.1"/>
    <property type="gene ID" value="ENSCAFG00030024543.1"/>
</dbReference>
<proteinExistence type="predicted"/>
<evidence type="ECO:0000256" key="4">
    <source>
        <dbReference type="ARBA" id="ARBA00004265"/>
    </source>
</evidence>
<feature type="compositionally biased region" description="Low complexity" evidence="15">
    <location>
        <begin position="81"/>
        <end position="95"/>
    </location>
</feature>
<feature type="compositionally biased region" description="Low complexity" evidence="15">
    <location>
        <begin position="146"/>
        <end position="169"/>
    </location>
</feature>
<reference evidence="17" key="1">
    <citation type="submission" date="2019-03" db="EMBL/GenBank/DDBJ databases">
        <authorList>
            <person name="Warren W.C."/>
            <person name="Johnson G.S."/>
        </authorList>
    </citation>
    <scope>NUCLEOTIDE SEQUENCE [LARGE SCALE GENOMIC DNA]</scope>
    <source>
        <strain evidence="17">Basenji</strain>
    </source>
</reference>
<feature type="compositionally biased region" description="Pro residues" evidence="15">
    <location>
        <begin position="305"/>
        <end position="314"/>
    </location>
</feature>
<reference evidence="17" key="2">
    <citation type="submission" date="2025-08" db="UniProtKB">
        <authorList>
            <consortium name="Ensembl"/>
        </authorList>
    </citation>
    <scope>IDENTIFICATION</scope>
</reference>
<keyword evidence="8" id="KW-0378">Hydrolase</keyword>
<feature type="compositionally biased region" description="Pro residues" evidence="15">
    <location>
        <begin position="65"/>
        <end position="80"/>
    </location>
</feature>
<evidence type="ECO:0000256" key="5">
    <source>
        <dbReference type="ARBA" id="ARBA00012936"/>
    </source>
</evidence>
<feature type="transmembrane region" description="Helical" evidence="16">
    <location>
        <begin position="713"/>
        <end position="731"/>
    </location>
</feature>
<name>A0A8C0PC70_CANLF</name>
<protein>
    <recommendedName>
        <fullName evidence="5">phosphatidylinositol-4,5-bisphosphate 4-phosphatase</fullName>
        <ecNumber evidence="5">3.1.3.78</ecNumber>
    </recommendedName>
    <alternativeName>
        <fullName evidence="13">PtdIns-4,5-P2 4-Ptase II</fullName>
    </alternativeName>
    <alternativeName>
        <fullName evidence="14">Transmembrane protein 55A</fullName>
    </alternativeName>
</protein>
<feature type="compositionally biased region" description="Low complexity" evidence="15">
    <location>
        <begin position="395"/>
        <end position="404"/>
    </location>
</feature>
<dbReference type="PANTHER" id="PTHR21014:SF5">
    <property type="entry name" value="TYPE 2 PHOSPHATIDYLINOSITOL 4,5-BISPHOSPHATE 4-PHOSPHATASE"/>
    <property type="match status" value="1"/>
</dbReference>
<dbReference type="GO" id="GO:0034597">
    <property type="term" value="F:phosphatidylinositol-4,5-bisphosphate 4-phosphatase activity"/>
    <property type="evidence" value="ECO:0007669"/>
    <property type="project" value="UniProtKB-EC"/>
</dbReference>
<feature type="compositionally biased region" description="Pro residues" evidence="15">
    <location>
        <begin position="358"/>
        <end position="370"/>
    </location>
</feature>
<dbReference type="GO" id="GO:0046856">
    <property type="term" value="P:phosphatidylinositol dephosphorylation"/>
    <property type="evidence" value="ECO:0007669"/>
    <property type="project" value="InterPro"/>
</dbReference>
<dbReference type="GO" id="GO:0031902">
    <property type="term" value="C:late endosome membrane"/>
    <property type="evidence" value="ECO:0007669"/>
    <property type="project" value="UniProtKB-SubCell"/>
</dbReference>
<feature type="compositionally biased region" description="Pro residues" evidence="15">
    <location>
        <begin position="188"/>
        <end position="225"/>
    </location>
</feature>
<feature type="compositionally biased region" description="Pro residues" evidence="15">
    <location>
        <begin position="378"/>
        <end position="394"/>
    </location>
</feature>
<evidence type="ECO:0000256" key="15">
    <source>
        <dbReference type="SAM" id="MobiDB-lite"/>
    </source>
</evidence>
<evidence type="ECO:0000256" key="3">
    <source>
        <dbReference type="ARBA" id="ARBA00004155"/>
    </source>
</evidence>
<evidence type="ECO:0000313" key="18">
    <source>
        <dbReference type="Proteomes" id="UP000694429"/>
    </source>
</evidence>
<evidence type="ECO:0000256" key="11">
    <source>
        <dbReference type="ARBA" id="ARBA00023136"/>
    </source>
</evidence>
<feature type="compositionally biased region" description="Pro residues" evidence="15">
    <location>
        <begin position="436"/>
        <end position="479"/>
    </location>
</feature>
<evidence type="ECO:0000256" key="14">
    <source>
        <dbReference type="ARBA" id="ARBA00042955"/>
    </source>
</evidence>
<sequence>GNEKGCNPLPWALPPFLRSPTVLPAPPLPRLLPWDTAGVGPSRRRRPHQQQQQQQQHLRGSRRPGLPPLPTNLAQPPPSGPASSLRPRLLPALPAAQPPPPLPPPQPRLLPALPAAQPPPSGPASSPPSPAQPPSPGPASSPPSPRLSLLLLPGPASFLQPRLLPALPAAQPPPPPPRPSPLHALPAAQPPPPPPPPPPPAAQPPAPPPLRTPPAPPPAAQPPRGPASCSLRPRLLPALPAAQPPPPPPRPAPSTPSPRPSLLLPPAPPPPRPPRCPASSSSSPAQPPSTPSPRPSLLLLLLLPAQPPPRPPRGPASSSSLLLLPRPSLLLRLLPAPSRSSPRGPASRSSSSPASSPSSPPLPLLPPRPRLPLLLLPRPLPLLPAPLPLLPPRAQPSRLLLLPRLHPPSSPPPSRSSPRGPASPRPRLPLLLLPRLTPPPPPRPPPAPPPRAQPPAAPPPAPPPPPPPPPPPRPLPLLPPRPRLPLLLLPRLLPLLPAPPPAPPPAAQPPRGPAAAAAVMAADGVDERSPLLSASPPGTVTPTAPPYLQESSPRAELPPPYTAIASPDASGIPVINCRVCQSLINLDGKLHQHVVKCTVCNEATPIKNPPTGKKYVRCPCNCLLICKDTSRRIGCPRPNCRRIINLGPVMLISEEQPAQPALPVQPEGTRVVCGHCGNTFLWMELRFNTLAKCPHCKKISSVGSALPRRRCCAYITIGIICIFIGVGLTVGTQDFARRFHATYVSWAIAYLLGLICLIRACYWGAIRVSYPEHSFA</sequence>
<feature type="compositionally biased region" description="Pro residues" evidence="15">
    <location>
        <begin position="405"/>
        <end position="427"/>
    </location>
</feature>
<feature type="compositionally biased region" description="Low complexity" evidence="15">
    <location>
        <begin position="333"/>
        <end position="357"/>
    </location>
</feature>
<dbReference type="GO" id="GO:0005765">
    <property type="term" value="C:lysosomal membrane"/>
    <property type="evidence" value="ECO:0007669"/>
    <property type="project" value="UniProtKB-SubCell"/>
</dbReference>
<evidence type="ECO:0000256" key="6">
    <source>
        <dbReference type="ARBA" id="ARBA00022692"/>
    </source>
</evidence>
<evidence type="ECO:0000256" key="8">
    <source>
        <dbReference type="ARBA" id="ARBA00022801"/>
    </source>
</evidence>
<evidence type="ECO:0000256" key="12">
    <source>
        <dbReference type="ARBA" id="ARBA00023228"/>
    </source>
</evidence>
<keyword evidence="10" id="KW-0443">Lipid metabolism</keyword>
<evidence type="ECO:0000256" key="16">
    <source>
        <dbReference type="SAM" id="Phobius"/>
    </source>
</evidence>
<keyword evidence="9 16" id="KW-1133">Transmembrane helix</keyword>
<comment type="catalytic activity">
    <reaction evidence="1">
        <text>a 1,2-diacyl-sn-glycero-3-phospho-(1D-myo-inositol-4,5-bisphosphate) + H2O = a 1,2-diacyl-sn-glycero-3-phospho-(1D-myo-inositol-5-phosphate) + phosphate</text>
        <dbReference type="Rhea" id="RHEA:25674"/>
        <dbReference type="ChEBI" id="CHEBI:15377"/>
        <dbReference type="ChEBI" id="CHEBI:43474"/>
        <dbReference type="ChEBI" id="CHEBI:57795"/>
        <dbReference type="ChEBI" id="CHEBI:58456"/>
        <dbReference type="EC" id="3.1.3.78"/>
    </reaction>
</comment>
<organism evidence="17 18">
    <name type="scientific">Canis lupus familiaris</name>
    <name type="common">Dog</name>
    <name type="synonym">Canis familiaris</name>
    <dbReference type="NCBI Taxonomy" id="9615"/>
    <lineage>
        <taxon>Eukaryota</taxon>
        <taxon>Metazoa</taxon>
        <taxon>Chordata</taxon>
        <taxon>Craniata</taxon>
        <taxon>Vertebrata</taxon>
        <taxon>Euteleostomi</taxon>
        <taxon>Mammalia</taxon>
        <taxon>Eutheria</taxon>
        <taxon>Laurasiatheria</taxon>
        <taxon>Carnivora</taxon>
        <taxon>Caniformia</taxon>
        <taxon>Canidae</taxon>
        <taxon>Canis</taxon>
    </lineage>
</organism>
<feature type="region of interest" description="Disordered" evidence="15">
    <location>
        <begin position="1"/>
        <end position="321"/>
    </location>
</feature>
<keyword evidence="11 16" id="KW-0472">Membrane</keyword>
<feature type="compositionally biased region" description="Pro residues" evidence="15">
    <location>
        <begin position="116"/>
        <end position="145"/>
    </location>
</feature>
<dbReference type="Pfam" id="PF09788">
    <property type="entry name" value="Tmemb_55A"/>
    <property type="match status" value="1"/>
</dbReference>
<dbReference type="Proteomes" id="UP000694429">
    <property type="component" value="Chromosome 29"/>
</dbReference>
<feature type="compositionally biased region" description="Low complexity" evidence="15">
    <location>
        <begin position="226"/>
        <end position="241"/>
    </location>
</feature>
<evidence type="ECO:0000256" key="10">
    <source>
        <dbReference type="ARBA" id="ARBA00023098"/>
    </source>
</evidence>
<dbReference type="EC" id="3.1.3.78" evidence="5"/>
<evidence type="ECO:0000256" key="1">
    <source>
        <dbReference type="ARBA" id="ARBA00001261"/>
    </source>
</evidence>
<evidence type="ECO:0000256" key="2">
    <source>
        <dbReference type="ARBA" id="ARBA00004107"/>
    </source>
</evidence>
<feature type="compositionally biased region" description="Pro residues" evidence="15">
    <location>
        <begin position="285"/>
        <end position="294"/>
    </location>
</feature>
<evidence type="ECO:0000256" key="7">
    <source>
        <dbReference type="ARBA" id="ARBA00022753"/>
    </source>
</evidence>
<dbReference type="InterPro" id="IPR019178">
    <property type="entry name" value="PtdIns-P2-Ptase"/>
</dbReference>
<keyword evidence="6 16" id="KW-0812">Transmembrane</keyword>
<feature type="transmembrane region" description="Helical" evidence="16">
    <location>
        <begin position="743"/>
        <end position="765"/>
    </location>
</feature>